<feature type="chain" id="PRO_5012454724" evidence="1">
    <location>
        <begin position="19"/>
        <end position="225"/>
    </location>
</feature>
<keyword evidence="1" id="KW-0732">Signal</keyword>
<gene>
    <name evidence="3" type="ORF">SAMN04488116_2657</name>
</gene>
<evidence type="ECO:0000313" key="4">
    <source>
        <dbReference type="Proteomes" id="UP000184532"/>
    </source>
</evidence>
<protein>
    <submittedName>
        <fullName evidence="3">Putative auto-transporter adhesin, head GIN domain</fullName>
    </submittedName>
</protein>
<organism evidence="3 4">
    <name type="scientific">Flagellimonas flava</name>
    <dbReference type="NCBI Taxonomy" id="570519"/>
    <lineage>
        <taxon>Bacteria</taxon>
        <taxon>Pseudomonadati</taxon>
        <taxon>Bacteroidota</taxon>
        <taxon>Flavobacteriia</taxon>
        <taxon>Flavobacteriales</taxon>
        <taxon>Flavobacteriaceae</taxon>
        <taxon>Flagellimonas</taxon>
    </lineage>
</organism>
<proteinExistence type="predicted"/>
<dbReference type="Pfam" id="PF10988">
    <property type="entry name" value="DUF2807"/>
    <property type="match status" value="1"/>
</dbReference>
<dbReference type="OrthoDB" id="704821at2"/>
<accession>A0A1M5N4T9</accession>
<evidence type="ECO:0000259" key="2">
    <source>
        <dbReference type="Pfam" id="PF10988"/>
    </source>
</evidence>
<feature type="signal peptide" evidence="1">
    <location>
        <begin position="1"/>
        <end position="18"/>
    </location>
</feature>
<dbReference type="InterPro" id="IPR021255">
    <property type="entry name" value="DUF2807"/>
</dbReference>
<dbReference type="Gene3D" id="2.160.20.120">
    <property type="match status" value="1"/>
</dbReference>
<sequence length="225" mass="24929">MKNLAILCFSLFASMAFSQRMIDTEVGDFNKIKVFDLIEVNLIQSEDENRIVIKGRNVDDIIWMNRDGVLKLRMKLDKKFLGEDTMIEVYYTDLDVIDGNEGARITCNELVNKSKIELRAQEGAKIHIGMDVDYAEIRAVTGGIVEASGLAKNQSIVLNTGGIFEGRALRTEKTDVKISAGGEADVFASDQVDINVKAGGDVHVYGKPKRVFKNTFAGGRIYVVD</sequence>
<dbReference type="RefSeq" id="WP_073180408.1">
    <property type="nucleotide sequence ID" value="NZ_FQWL01000004.1"/>
</dbReference>
<name>A0A1M5N4T9_9FLAO</name>
<feature type="domain" description="Putative auto-transporter adhesin head GIN" evidence="2">
    <location>
        <begin position="28"/>
        <end position="208"/>
    </location>
</feature>
<evidence type="ECO:0000313" key="3">
    <source>
        <dbReference type="EMBL" id="SHG84558.1"/>
    </source>
</evidence>
<dbReference type="STRING" id="570519.SAMN04488116_2657"/>
<dbReference type="Proteomes" id="UP000184532">
    <property type="component" value="Unassembled WGS sequence"/>
</dbReference>
<evidence type="ECO:0000256" key="1">
    <source>
        <dbReference type="SAM" id="SignalP"/>
    </source>
</evidence>
<reference evidence="4" key="1">
    <citation type="submission" date="2016-11" db="EMBL/GenBank/DDBJ databases">
        <authorList>
            <person name="Varghese N."/>
            <person name="Submissions S."/>
        </authorList>
    </citation>
    <scope>NUCLEOTIDE SEQUENCE [LARGE SCALE GENOMIC DNA]</scope>
    <source>
        <strain evidence="4">DSM 22638</strain>
    </source>
</reference>
<dbReference type="EMBL" id="FQWL01000004">
    <property type="protein sequence ID" value="SHG84558.1"/>
    <property type="molecule type" value="Genomic_DNA"/>
</dbReference>
<keyword evidence="4" id="KW-1185">Reference proteome</keyword>
<dbReference type="AlphaFoldDB" id="A0A1M5N4T9"/>